<keyword evidence="1" id="KW-0489">Methyltransferase</keyword>
<reference evidence="2" key="1">
    <citation type="submission" date="2017-09" db="EMBL/GenBank/DDBJ databases">
        <title>The complete genome of Sulfurospirillum sp. JPD-1.</title>
        <authorList>
            <person name="Goris T."/>
        </authorList>
    </citation>
    <scope>NUCLEOTIDE SEQUENCE [LARGE SCALE GENOMIC DNA]</scope>
    <source>
        <strain evidence="2">JPD-1</strain>
    </source>
</reference>
<dbReference type="EC" id="2.1.1.222" evidence="1"/>
<dbReference type="EMBL" id="CP023275">
    <property type="protein sequence ID" value="ATB70886.1"/>
    <property type="molecule type" value="Genomic_DNA"/>
</dbReference>
<dbReference type="Gene3D" id="3.40.50.150">
    <property type="entry name" value="Vaccinia Virus protein VP39"/>
    <property type="match status" value="1"/>
</dbReference>
<organism evidence="1 2">
    <name type="scientific">Sulfurospirillum diekertiae</name>
    <dbReference type="NCBI Taxonomy" id="1854492"/>
    <lineage>
        <taxon>Bacteria</taxon>
        <taxon>Pseudomonadati</taxon>
        <taxon>Campylobacterota</taxon>
        <taxon>Epsilonproteobacteria</taxon>
        <taxon>Campylobacterales</taxon>
        <taxon>Sulfurospirillaceae</taxon>
        <taxon>Sulfurospirillum</taxon>
    </lineage>
</organism>
<dbReference type="GO" id="GO:0102208">
    <property type="term" value="F:2-polyprenyl-6-hydroxyphenol methylase activity"/>
    <property type="evidence" value="ECO:0007669"/>
    <property type="project" value="UniProtKB-EC"/>
</dbReference>
<sequence length="318" mass="36063">MEQTVKALHEQRSKLWDASIANHAKYIDPKTGLFETKWTQNRPCPVCKEDNCIAIFEKEGGVYVKCLGCEMVYINPVFTDSALTHYYQSNHSVQSEIVENSDEFYVNLYNQGLDSIERISSKGTILDIGCSSGVFLDVAQKRSWQTHGVELNEKEFEFAQKKGHHVHNALLETLDLKTKFDAITLWDVFEHIKDGEFYLKMMSKLLQKNGVIFLQIPSSDSLAAKILQEKCNMFDGLEHVNIYGVKTITKLAEKCGLAVLDIRTVISEIGVINNYLSYENPYLGNTTNKTTIPNLIDEKTLHEKLLGYKLQVVLGVKA</sequence>
<dbReference type="KEGG" id="sulj:SJPD1_2798"/>
<dbReference type="GO" id="GO:0032259">
    <property type="term" value="P:methylation"/>
    <property type="evidence" value="ECO:0007669"/>
    <property type="project" value="UniProtKB-KW"/>
</dbReference>
<keyword evidence="1" id="KW-0830">Ubiquinone</keyword>
<evidence type="ECO:0000313" key="1">
    <source>
        <dbReference type="EMBL" id="ATB70886.1"/>
    </source>
</evidence>
<dbReference type="PANTHER" id="PTHR43861">
    <property type="entry name" value="TRANS-ACONITATE 2-METHYLTRANSFERASE-RELATED"/>
    <property type="match status" value="1"/>
</dbReference>
<gene>
    <name evidence="1" type="ORF">SJPD1_2798</name>
</gene>
<evidence type="ECO:0000313" key="2">
    <source>
        <dbReference type="Proteomes" id="UP000217349"/>
    </source>
</evidence>
<name>A0A290HYE2_9BACT</name>
<accession>A0A290HYE2</accession>
<dbReference type="Proteomes" id="UP000217349">
    <property type="component" value="Chromosome"/>
</dbReference>
<dbReference type="CDD" id="cd02440">
    <property type="entry name" value="AdoMet_MTases"/>
    <property type="match status" value="1"/>
</dbReference>
<protein>
    <submittedName>
        <fullName evidence="1">Ubiquinone biosynthesis O-methyltransferase</fullName>
        <ecNumber evidence="1">2.1.1.222</ecNumber>
    </submittedName>
</protein>
<dbReference type="SUPFAM" id="SSF53335">
    <property type="entry name" value="S-adenosyl-L-methionine-dependent methyltransferases"/>
    <property type="match status" value="1"/>
</dbReference>
<dbReference type="OrthoDB" id="9808140at2"/>
<dbReference type="Pfam" id="PF13489">
    <property type="entry name" value="Methyltransf_23"/>
    <property type="match status" value="1"/>
</dbReference>
<dbReference type="RefSeq" id="WP_096047679.1">
    <property type="nucleotide sequence ID" value="NZ_CP023275.1"/>
</dbReference>
<dbReference type="InterPro" id="IPR029063">
    <property type="entry name" value="SAM-dependent_MTases_sf"/>
</dbReference>
<dbReference type="PANTHER" id="PTHR43861:SF6">
    <property type="entry name" value="METHYLTRANSFERASE TYPE 11"/>
    <property type="match status" value="1"/>
</dbReference>
<dbReference type="AlphaFoldDB" id="A0A290HYE2"/>
<keyword evidence="1" id="KW-0808">Transferase</keyword>
<proteinExistence type="predicted"/>